<dbReference type="InterPro" id="IPR032789">
    <property type="entry name" value="T2SS-T3SS_pil_N"/>
</dbReference>
<dbReference type="Pfam" id="PF00263">
    <property type="entry name" value="Secretin"/>
    <property type="match status" value="1"/>
</dbReference>
<dbReference type="AlphaFoldDB" id="A0A178J8X8"/>
<feature type="chain" id="PRO_5044550528" evidence="2">
    <location>
        <begin position="23"/>
        <end position="441"/>
    </location>
</feature>
<evidence type="ECO:0000256" key="2">
    <source>
        <dbReference type="SAM" id="SignalP"/>
    </source>
</evidence>
<evidence type="ECO:0000259" key="3">
    <source>
        <dbReference type="Pfam" id="PF00263"/>
    </source>
</evidence>
<comment type="similarity">
    <text evidence="1">Belongs to the bacterial secretin family.</text>
</comment>
<reference evidence="5" key="2">
    <citation type="submission" date="2022-11" db="EMBL/GenBank/DDBJ databases">
        <title>Role of the vibriolysin VemA secreted by the emergent pathogen Vibrio europaeus in the colonization of Manila clam mucus.</title>
        <authorList>
            <person name="Martinez C."/>
            <person name="Rodriguez S."/>
            <person name="Vences A."/>
            <person name="Barja J.L."/>
            <person name="Toranzo A.E."/>
            <person name="Dubert J."/>
        </authorList>
    </citation>
    <scope>NUCLEOTIDE SEQUENCE</scope>
    <source>
        <strain evidence="5">3454</strain>
    </source>
</reference>
<proteinExistence type="inferred from homology"/>
<gene>
    <name evidence="6" type="ORF">AZ468_22330</name>
    <name evidence="5" type="ORF">OPW20_02405</name>
</gene>
<dbReference type="PANTHER" id="PTHR30332">
    <property type="entry name" value="PROBABLE GENERAL SECRETION PATHWAY PROTEIN D"/>
    <property type="match status" value="1"/>
</dbReference>
<feature type="domain" description="Pilus formation protein N-terminal" evidence="4">
    <location>
        <begin position="24"/>
        <end position="92"/>
    </location>
</feature>
<evidence type="ECO:0000259" key="4">
    <source>
        <dbReference type="Pfam" id="PF13629"/>
    </source>
</evidence>
<dbReference type="Proteomes" id="UP001150001">
    <property type="component" value="Unassembled WGS sequence"/>
</dbReference>
<sequence>MVANKTKSAALLYLILCFPSYASQLMSLDQGAAKTINLKRQVATVFVANQEIADYKIIDENKVVVYGVGQGSTSVIVYDRGGNEIYNAELVVNQSLRLLKQTIIARFPDESVVVSNVGDQVVLDGIVSSEEVKQKVYRLVGEMLNKDRRRKVYELRDADGEEFDELDYTAQFTYDQVINNLKVLTTEQINVKLTVAEVSSSFLTELGVTYSDSGEPGKFVNKLLDFTAQDIVSVISASGDDKIGQVLAEPNLSVISGEQASFLAGGEIPIAVRDEDGITISYKEYGVKLAMVAKVTDTENIRLTLMPEVSSIDESNKTSTGLISVPTLRTRRAQTTVHLKDGQSFVLAGLLTSEEREALTKIPFLGDIPILGALFSHTTTNRSKTELIIVATVNLVDPVDSEEVKLPSFKRTSEIERLLRIDLSSLDEPELEGTIEQGGFN</sequence>
<dbReference type="GO" id="GO:0009306">
    <property type="term" value="P:protein secretion"/>
    <property type="evidence" value="ECO:0007669"/>
    <property type="project" value="InterPro"/>
</dbReference>
<dbReference type="RefSeq" id="WP_069669399.1">
    <property type="nucleotide sequence ID" value="NZ_JAPFIM010000018.1"/>
</dbReference>
<feature type="signal peptide" evidence="2">
    <location>
        <begin position="1"/>
        <end position="22"/>
    </location>
</feature>
<evidence type="ECO:0000256" key="1">
    <source>
        <dbReference type="RuleBase" id="RU004003"/>
    </source>
</evidence>
<evidence type="ECO:0000313" key="7">
    <source>
        <dbReference type="Proteomes" id="UP000094761"/>
    </source>
</evidence>
<dbReference type="PANTHER" id="PTHR30332:SF17">
    <property type="entry name" value="TYPE IV PILIATION SYSTEM PROTEIN DR_0774-RELATED"/>
    <property type="match status" value="1"/>
</dbReference>
<comment type="caution">
    <text evidence="6">The sequence shown here is derived from an EMBL/GenBank/DDBJ whole genome shotgun (WGS) entry which is preliminary data.</text>
</comment>
<keyword evidence="2" id="KW-0732">Signal</keyword>
<dbReference type="GO" id="GO:0015627">
    <property type="term" value="C:type II protein secretion system complex"/>
    <property type="evidence" value="ECO:0007669"/>
    <property type="project" value="TreeGrafter"/>
</dbReference>
<evidence type="ECO:0000313" key="6">
    <source>
        <dbReference type="EMBL" id="OAM98255.1"/>
    </source>
</evidence>
<dbReference type="PRINTS" id="PR00811">
    <property type="entry name" value="BCTERIALGSPD"/>
</dbReference>
<dbReference type="Pfam" id="PF13629">
    <property type="entry name" value="T2SS-T3SS_pil_N"/>
    <property type="match status" value="1"/>
</dbReference>
<organism evidence="6 7">
    <name type="scientific">Vibrio europaeus</name>
    <dbReference type="NCBI Taxonomy" id="300876"/>
    <lineage>
        <taxon>Bacteria</taxon>
        <taxon>Pseudomonadati</taxon>
        <taxon>Pseudomonadota</taxon>
        <taxon>Gammaproteobacteria</taxon>
        <taxon>Vibrionales</taxon>
        <taxon>Vibrionaceae</taxon>
        <taxon>Vibrio</taxon>
        <taxon>Vibrio oreintalis group</taxon>
    </lineage>
</organism>
<name>A0A178J8X8_9VIBR</name>
<reference evidence="6 7" key="1">
    <citation type="submission" date="2016-03" db="EMBL/GenBank/DDBJ databases">
        <title>Draft genome sequence of the Vibrio tubiashii subs. europaeus.</title>
        <authorList>
            <person name="Spinard E."/>
            <person name="Dubert J."/>
            <person name="Nelson D.R."/>
            <person name="Barja J.L."/>
        </authorList>
    </citation>
    <scope>NUCLEOTIDE SEQUENCE [LARGE SCALE GENOMIC DNA]</scope>
    <source>
        <strain evidence="7">PP-638</strain>
        <strain evidence="6">PP2-638</strain>
    </source>
</reference>
<feature type="domain" description="Type II/III secretion system secretin-like" evidence="3">
    <location>
        <begin position="244"/>
        <end position="396"/>
    </location>
</feature>
<accession>A0A178J8X8</accession>
<protein>
    <submittedName>
        <fullName evidence="6">General secretion pathway protein GspD</fullName>
    </submittedName>
    <submittedName>
        <fullName evidence="5">Pilus assembly protein N-terminal domain-containing protein</fullName>
    </submittedName>
</protein>
<dbReference type="GeneID" id="78078472"/>
<keyword evidence="8" id="KW-1185">Reference proteome</keyword>
<dbReference type="EMBL" id="LUAX01000007">
    <property type="protein sequence ID" value="OAM98255.1"/>
    <property type="molecule type" value="Genomic_DNA"/>
</dbReference>
<dbReference type="InterPro" id="IPR050810">
    <property type="entry name" value="Bact_Secretion_Sys_Channel"/>
</dbReference>
<evidence type="ECO:0000313" key="8">
    <source>
        <dbReference type="Proteomes" id="UP001150001"/>
    </source>
</evidence>
<dbReference type="OrthoDB" id="9775455at2"/>
<dbReference type="EMBL" id="JAPFIT010000010">
    <property type="protein sequence ID" value="MDC5738898.1"/>
    <property type="molecule type" value="Genomic_DNA"/>
</dbReference>
<dbReference type="InterPro" id="IPR001775">
    <property type="entry name" value="GspD/PilQ"/>
</dbReference>
<evidence type="ECO:0000313" key="5">
    <source>
        <dbReference type="EMBL" id="MDC5738898.1"/>
    </source>
</evidence>
<dbReference type="Proteomes" id="UP000094761">
    <property type="component" value="Unassembled WGS sequence"/>
</dbReference>
<dbReference type="InterPro" id="IPR004846">
    <property type="entry name" value="T2SS/T3SS_dom"/>
</dbReference>